<dbReference type="EMBL" id="QOCV01000015">
    <property type="protein sequence ID" value="RHW53157.1"/>
    <property type="molecule type" value="Genomic_DNA"/>
</dbReference>
<feature type="domain" description="HTH merR-type" evidence="5">
    <location>
        <begin position="2"/>
        <end position="71"/>
    </location>
</feature>
<gene>
    <name evidence="6" type="ORF">DS835_07860</name>
</gene>
<organism evidence="6 7">
    <name type="scientific">Lactobacillus bombicola</name>
    <dbReference type="NCBI Taxonomy" id="1505723"/>
    <lineage>
        <taxon>Bacteria</taxon>
        <taxon>Bacillati</taxon>
        <taxon>Bacillota</taxon>
        <taxon>Bacilli</taxon>
        <taxon>Lactobacillales</taxon>
        <taxon>Lactobacillaceae</taxon>
        <taxon>Lactobacillus</taxon>
    </lineage>
</organism>
<evidence type="ECO:0000256" key="3">
    <source>
        <dbReference type="ARBA" id="ARBA00023125"/>
    </source>
</evidence>
<evidence type="ECO:0000256" key="4">
    <source>
        <dbReference type="ARBA" id="ARBA00023163"/>
    </source>
</evidence>
<dbReference type="SMART" id="SM00422">
    <property type="entry name" value="HTH_MERR"/>
    <property type="match status" value="1"/>
</dbReference>
<proteinExistence type="predicted"/>
<evidence type="ECO:0000256" key="2">
    <source>
        <dbReference type="ARBA" id="ARBA00023015"/>
    </source>
</evidence>
<dbReference type="PANTHER" id="PTHR30204:SF69">
    <property type="entry name" value="MERR-FAMILY TRANSCRIPTIONAL REGULATOR"/>
    <property type="match status" value="1"/>
</dbReference>
<reference evidence="6 7" key="1">
    <citation type="submission" date="2018-07" db="EMBL/GenBank/DDBJ databases">
        <title>Genome sequences of six Lactobacillus spp. isolated from bumble bee guts.</title>
        <authorList>
            <person name="Motta E.V.S."/>
            <person name="Moran N.A."/>
        </authorList>
    </citation>
    <scope>NUCLEOTIDE SEQUENCE [LARGE SCALE GENOMIC DNA]</scope>
    <source>
        <strain evidence="6 7">OCC3</strain>
    </source>
</reference>
<dbReference type="Pfam" id="PF13411">
    <property type="entry name" value="MerR_1"/>
    <property type="match status" value="1"/>
</dbReference>
<dbReference type="InterPro" id="IPR009061">
    <property type="entry name" value="DNA-bd_dom_put_sf"/>
</dbReference>
<dbReference type="PROSITE" id="PS50937">
    <property type="entry name" value="HTH_MERR_2"/>
    <property type="match status" value="1"/>
</dbReference>
<keyword evidence="4" id="KW-0804">Transcription</keyword>
<evidence type="ECO:0000259" key="5">
    <source>
        <dbReference type="PROSITE" id="PS50937"/>
    </source>
</evidence>
<dbReference type="InterPro" id="IPR000551">
    <property type="entry name" value="MerR-type_HTH_dom"/>
</dbReference>
<dbReference type="PANTHER" id="PTHR30204">
    <property type="entry name" value="REDOX-CYCLING DRUG-SENSING TRANSCRIPTIONAL ACTIVATOR SOXR"/>
    <property type="match status" value="1"/>
</dbReference>
<comment type="caution">
    <text evidence="6">The sequence shown here is derived from an EMBL/GenBank/DDBJ whole genome shotgun (WGS) entry which is preliminary data.</text>
</comment>
<evidence type="ECO:0000313" key="6">
    <source>
        <dbReference type="EMBL" id="RHW53157.1"/>
    </source>
</evidence>
<dbReference type="CDD" id="cd01109">
    <property type="entry name" value="HTH_YyaN"/>
    <property type="match status" value="1"/>
</dbReference>
<dbReference type="Gene3D" id="1.10.1660.10">
    <property type="match status" value="1"/>
</dbReference>
<evidence type="ECO:0000256" key="1">
    <source>
        <dbReference type="ARBA" id="ARBA00022491"/>
    </source>
</evidence>
<dbReference type="GO" id="GO:0003677">
    <property type="term" value="F:DNA binding"/>
    <property type="evidence" value="ECO:0007669"/>
    <property type="project" value="UniProtKB-KW"/>
</dbReference>
<protein>
    <submittedName>
        <fullName evidence="6">MerR family transcriptional regulator</fullName>
    </submittedName>
</protein>
<dbReference type="GO" id="GO:0003700">
    <property type="term" value="F:DNA-binding transcription factor activity"/>
    <property type="evidence" value="ECO:0007669"/>
    <property type="project" value="InterPro"/>
</dbReference>
<dbReference type="RefSeq" id="WP_118896361.1">
    <property type="nucleotide sequence ID" value="NZ_QOCT01000005.1"/>
</dbReference>
<keyword evidence="1" id="KW-0678">Repressor</keyword>
<accession>A0A396SP70</accession>
<dbReference type="AlphaFoldDB" id="A0A396SP70"/>
<dbReference type="InterPro" id="IPR047057">
    <property type="entry name" value="MerR_fam"/>
</dbReference>
<keyword evidence="2" id="KW-0805">Transcription regulation</keyword>
<name>A0A396SP70_9LACO</name>
<evidence type="ECO:0000313" key="7">
    <source>
        <dbReference type="Proteomes" id="UP000265862"/>
    </source>
</evidence>
<sequence length="136" mass="16086">MTYSVQEVAHKMGLTPYTIRYYDDNGLIPFVKRDQNNNRLFDDVDIEWLQIVVCLRETGMPLKNIRHYLELVQEGEQTVSERYQIMLRQQQDTLAEISELKQHLATINRKVNHYAEIMQKKQPDSYEPSNIAVKSK</sequence>
<keyword evidence="3" id="KW-0238">DNA-binding</keyword>
<dbReference type="Proteomes" id="UP000265862">
    <property type="component" value="Unassembled WGS sequence"/>
</dbReference>
<dbReference type="SUPFAM" id="SSF46955">
    <property type="entry name" value="Putative DNA-binding domain"/>
    <property type="match status" value="1"/>
</dbReference>